<dbReference type="OrthoDB" id="10248904at2759"/>
<evidence type="ECO:0000256" key="2">
    <source>
        <dbReference type="ARBA" id="ARBA00000927"/>
    </source>
</evidence>
<dbReference type="FunFam" id="3.20.20.80:FF:000242">
    <property type="entry name" value="Glycogen debranching enzyme Gdb1, putative"/>
    <property type="match status" value="1"/>
</dbReference>
<evidence type="ECO:0000256" key="9">
    <source>
        <dbReference type="ARBA" id="ARBA00022676"/>
    </source>
</evidence>
<gene>
    <name evidence="21" type="ORF">FH972_020962</name>
</gene>
<evidence type="ECO:0000256" key="10">
    <source>
        <dbReference type="ARBA" id="ARBA00022679"/>
    </source>
</evidence>
<evidence type="ECO:0000256" key="12">
    <source>
        <dbReference type="ARBA" id="ARBA00023056"/>
    </source>
</evidence>
<name>A0A5N6KN08_9ROSI</name>
<dbReference type="InterPro" id="IPR006421">
    <property type="entry name" value="Glycogen_debranch_met"/>
</dbReference>
<evidence type="ECO:0000256" key="15">
    <source>
        <dbReference type="ARBA" id="ARBA00025780"/>
    </source>
</evidence>
<proteinExistence type="inferred from homology"/>
<organism evidence="21 22">
    <name type="scientific">Carpinus fangiana</name>
    <dbReference type="NCBI Taxonomy" id="176857"/>
    <lineage>
        <taxon>Eukaryota</taxon>
        <taxon>Viridiplantae</taxon>
        <taxon>Streptophyta</taxon>
        <taxon>Embryophyta</taxon>
        <taxon>Tracheophyta</taxon>
        <taxon>Spermatophyta</taxon>
        <taxon>Magnoliopsida</taxon>
        <taxon>eudicotyledons</taxon>
        <taxon>Gunneridae</taxon>
        <taxon>Pentapetalae</taxon>
        <taxon>rosids</taxon>
        <taxon>fabids</taxon>
        <taxon>Fagales</taxon>
        <taxon>Betulaceae</taxon>
        <taxon>Carpinus</taxon>
    </lineage>
</organism>
<evidence type="ECO:0000256" key="4">
    <source>
        <dbReference type="ARBA" id="ARBA00004496"/>
    </source>
</evidence>
<keyword evidence="13" id="KW-0511">Multifunctional enzyme</keyword>
<evidence type="ECO:0000313" key="21">
    <source>
        <dbReference type="EMBL" id="KAB8336651.1"/>
    </source>
</evidence>
<dbReference type="FunFam" id="1.50.10.10:FF:000039">
    <property type="entry name" value="Glycogen debranching enzyme Gdb1, putative"/>
    <property type="match status" value="1"/>
</dbReference>
<dbReference type="PANTHER" id="PTHR10569">
    <property type="entry name" value="GLYCOGEN DEBRANCHING ENZYME"/>
    <property type="match status" value="1"/>
</dbReference>
<feature type="domain" description="Glycogen debranching enzyme glucanotransferase" evidence="19">
    <location>
        <begin position="137"/>
        <end position="571"/>
    </location>
</feature>
<dbReference type="GO" id="GO:0004135">
    <property type="term" value="F:amylo-alpha-1,6-glucosidase activity"/>
    <property type="evidence" value="ECO:0007669"/>
    <property type="project" value="UniProtKB-EC"/>
</dbReference>
<dbReference type="EC" id="2.4.1.25" evidence="5"/>
<evidence type="ECO:0000256" key="13">
    <source>
        <dbReference type="ARBA" id="ARBA00023268"/>
    </source>
</evidence>
<keyword evidence="10" id="KW-0808">Transferase</keyword>
<dbReference type="GO" id="GO:0005978">
    <property type="term" value="P:glycogen biosynthetic process"/>
    <property type="evidence" value="ECO:0007669"/>
    <property type="project" value="UniProtKB-KW"/>
</dbReference>
<dbReference type="NCBIfam" id="TIGR01531">
    <property type="entry name" value="glyc_debranch"/>
    <property type="match status" value="1"/>
</dbReference>
<evidence type="ECO:0000256" key="16">
    <source>
        <dbReference type="ARBA" id="ARBA00031477"/>
    </source>
</evidence>
<keyword evidence="12" id="KW-0320">Glycogen biosynthesis</keyword>
<dbReference type="PANTHER" id="PTHR10569:SF2">
    <property type="entry name" value="GLYCOGEN DEBRANCHING ENZYME"/>
    <property type="match status" value="1"/>
</dbReference>
<dbReference type="EMBL" id="VIBQ01000009">
    <property type="protein sequence ID" value="KAB8336651.1"/>
    <property type="molecule type" value="Genomic_DNA"/>
</dbReference>
<dbReference type="Gene3D" id="3.20.20.80">
    <property type="entry name" value="Glycosidases"/>
    <property type="match status" value="2"/>
</dbReference>
<dbReference type="InterPro" id="IPR032788">
    <property type="entry name" value="AGL_central"/>
</dbReference>
<evidence type="ECO:0000256" key="3">
    <source>
        <dbReference type="ARBA" id="ARBA00003530"/>
    </source>
</evidence>
<accession>A0A5N6KN08</accession>
<keyword evidence="8" id="KW-0963">Cytoplasm</keyword>
<comment type="catalytic activity">
    <reaction evidence="1">
        <text>Transfers a segment of a (1-&gt;4)-alpha-D-glucan to a new position in an acceptor, which may be glucose or a (1-&gt;4)-alpha-D-glucan.</text>
        <dbReference type="EC" id="2.4.1.25"/>
    </reaction>
</comment>
<keyword evidence="9" id="KW-0328">Glycosyltransferase</keyword>
<evidence type="ECO:0000259" key="20">
    <source>
        <dbReference type="Pfam" id="PF14702"/>
    </source>
</evidence>
<evidence type="ECO:0000256" key="11">
    <source>
        <dbReference type="ARBA" id="ARBA00022801"/>
    </source>
</evidence>
<keyword evidence="22" id="KW-1185">Reference proteome</keyword>
<evidence type="ECO:0000259" key="18">
    <source>
        <dbReference type="Pfam" id="PF14699"/>
    </source>
</evidence>
<dbReference type="InterPro" id="IPR010401">
    <property type="entry name" value="AGL/Gdb1"/>
</dbReference>
<keyword evidence="14" id="KW-0326">Glycosidase</keyword>
<dbReference type="GO" id="GO:0005980">
    <property type="term" value="P:glycogen catabolic process"/>
    <property type="evidence" value="ECO:0007669"/>
    <property type="project" value="InterPro"/>
</dbReference>
<evidence type="ECO:0000256" key="6">
    <source>
        <dbReference type="ARBA" id="ARBA00012778"/>
    </source>
</evidence>
<evidence type="ECO:0000256" key="5">
    <source>
        <dbReference type="ARBA" id="ARBA00012560"/>
    </source>
</evidence>
<keyword evidence="11" id="KW-0378">Hydrolase</keyword>
<reference evidence="21 22" key="1">
    <citation type="submission" date="2019-06" db="EMBL/GenBank/DDBJ databases">
        <title>A chromosomal-level reference genome of Carpinus fangiana (Coryloideae, Betulaceae).</title>
        <authorList>
            <person name="Yang X."/>
            <person name="Wang Z."/>
            <person name="Zhang L."/>
            <person name="Hao G."/>
            <person name="Liu J."/>
            <person name="Yang Y."/>
        </authorList>
    </citation>
    <scope>NUCLEOTIDE SEQUENCE [LARGE SCALE GENOMIC DNA]</scope>
    <source>
        <strain evidence="21">Cfa_2016G</strain>
        <tissue evidence="21">Leaf</tissue>
    </source>
</reference>
<dbReference type="Pfam" id="PF06202">
    <property type="entry name" value="GDE_C"/>
    <property type="match status" value="1"/>
</dbReference>
<dbReference type="InterPro" id="IPR012341">
    <property type="entry name" value="6hp_glycosidase-like_sf"/>
</dbReference>
<dbReference type="InterPro" id="IPR032792">
    <property type="entry name" value="AGL_glucanoTrfase"/>
</dbReference>
<sequence length="1546" mass="172987">MAPTSVYLLPLLDNGAPDVPGGHSYIHLPPPTEPSYVLRFTIDGTSSVCRHGTFCTNMPAPGDKFERTKFREFKLKPDFNRSIEIDVPVTTAGAFAFYTKYTPLPEFSTEEVSSPAPTKTPTYYVDVSPSLAVRGETLPLDGLSIFSILSKFMGSNPQDWDKHFKGIGQRGYNMVHFTPLVQRGISNSPYSIADQLVFDPKYFPNGESDIERMISHMEADYGLLPMTDVVWNHTANNSKWLEEHPDSGYNLTTAPWLESAELLDAALLDYGKKLSQHGMPTTLNSVADLDKIMAGIKSKVIGGLKLWEYYVADVERDAKGSTTAWREGNASTRSGSAHALDGAQSWSLKQKADWIVDHALTGNDMLGERFRRRVRPEIAASLLTATRGSFSKNADEEGAFLEMHAIMNEINAAYYKEYDADVAVIMDQLKNRIKYLRLDDNGPKQGAIGESSPLIESYFTRLPKNEKTSKHDPRSLALVNNGWIWAADAMKDNAGSSSRSYLKREVIIWGDCVKLRYGTGPQDSPFLWDHMAKYTRLMAKYFQGIRIDNCHSTPIHVAEYMLDQARTINPNCAVFAELFSGSEGTDFVFVKRLGIAALIREAMQAWSTGEMSRLVHMHGGIPIGSFMLDETSGADTKPGAVDERVHRIRQSNVHALLYDCTHDNETPAQKRDARDTLPNAALVAMCACATGSVMGYDEVYPALVDLVSEKRQYVSQSSEEDVNVGTGPGGIGGVKKLLNEIHVRMGKEGYDETYIDHRDQYVTVHRVNPETRHGYFLIAHTAYPGYGNSTPKFEPVSLGGSRAKTVGVYSLEVDASQAAKDKVNADKAYLRGLPSQTKQLDSIKVEQDRDGALISITGPFPPGSIALFETSVPAAEHADGLDKYVTSGARDAFQHLALRHLNFVLYRCEAEERDISDGRDGVYTIPDHGALVYAGLQGWWSVLKDVIRENNLGHPMCDHLRQGPWALDYCAGRLEKLAHLKGYEELKEPAHWLRLRFNAVNKLPSYLRPRYFAMIIQTAYNAAWDRAIAQMSEGVQHGPDLLKRLAMVSVQMSGYMKSASLYPHHQVPCLAAGLPHFAVEWARCWGRDTFISLRGLLLGTGRFSNAREHILAFGSVVKHGMIPNLLSSGKVTRYNSRDSVWFFLQCIQDYTQMAPNGMTILKDAIKRRYLPYDDTWFPWDDERAYSKVSTVEDIIQECLQRHAWGMSFREANAGPGIDSQMSDEGFNIEIHVDWKNGIVFGGNQWNCGTWMDKMGESTKAGNKGYPGSPRDGAAIEITGLLYSTLKWVAEMNANGQYRYDGVKADVPGGSITFKDWAAKIKDNFERCYFVPLDASEDGQYDVNTGMINRRGIYKDLYRSGVEWQDYQLRPNAPIAMTVAPDLFSPEKALHALSVIDKNLRGPTGMATLDPSDLNYRPNYINSDDSDDFRTAKGRNYHSGPEWIWPTGWFLRALLKFDLMRRKTAEERVESYQQVTRRLHGCMEMIKTTPWAGLTELTNQNGSMCNDSSPTQAWSASCIIDLFHDAQQMSAEWEEESTTQKMNGLKV</sequence>
<dbReference type="Proteomes" id="UP000327013">
    <property type="component" value="Unassembled WGS sequence"/>
</dbReference>
<comment type="subcellular location">
    <subcellularLocation>
        <location evidence="4">Cytoplasm</location>
    </subcellularLocation>
</comment>
<comment type="caution">
    <text evidence="21">The sequence shown here is derived from an EMBL/GenBank/DDBJ whole genome shotgun (WGS) entry which is preliminary data.</text>
</comment>
<feature type="domain" description="Glycogen debranching enzyme C-terminal" evidence="17">
    <location>
        <begin position="1057"/>
        <end position="1519"/>
    </location>
</feature>
<dbReference type="InterPro" id="IPR032790">
    <property type="entry name" value="GDE_C"/>
</dbReference>
<dbReference type="GO" id="GO:0004134">
    <property type="term" value="F:4-alpha-glucanotransferase activity"/>
    <property type="evidence" value="ECO:0007669"/>
    <property type="project" value="UniProtKB-EC"/>
</dbReference>
<dbReference type="SUPFAM" id="SSF48208">
    <property type="entry name" value="Six-hairpin glycosidases"/>
    <property type="match status" value="1"/>
</dbReference>
<dbReference type="Pfam" id="PF14701">
    <property type="entry name" value="hDGE_amylase"/>
    <property type="match status" value="1"/>
</dbReference>
<dbReference type="Pfam" id="PF14702">
    <property type="entry name" value="hGDE_central"/>
    <property type="match status" value="1"/>
</dbReference>
<evidence type="ECO:0000256" key="1">
    <source>
        <dbReference type="ARBA" id="ARBA00000439"/>
    </source>
</evidence>
<protein>
    <recommendedName>
        <fullName evidence="7">Glycogen debranching enzyme</fullName>
        <ecNumber evidence="5">2.4.1.25</ecNumber>
        <ecNumber evidence="6">3.2.1.33</ecNumber>
    </recommendedName>
    <alternativeName>
        <fullName evidence="16">Glycogen debrancher</fullName>
    </alternativeName>
</protein>
<evidence type="ECO:0000256" key="7">
    <source>
        <dbReference type="ARBA" id="ARBA00020723"/>
    </source>
</evidence>
<evidence type="ECO:0000259" key="19">
    <source>
        <dbReference type="Pfam" id="PF14701"/>
    </source>
</evidence>
<feature type="domain" description="Eukaryotic glycogen debranching enzyme N-terminal" evidence="18">
    <location>
        <begin position="38"/>
        <end position="133"/>
    </location>
</feature>
<dbReference type="InterPro" id="IPR008928">
    <property type="entry name" value="6-hairpin_glycosidase_sf"/>
</dbReference>
<evidence type="ECO:0000259" key="17">
    <source>
        <dbReference type="Pfam" id="PF06202"/>
    </source>
</evidence>
<dbReference type="InterPro" id="IPR029436">
    <property type="entry name" value="AGL_euk_N"/>
</dbReference>
<dbReference type="EC" id="3.2.1.33" evidence="6"/>
<comment type="function">
    <text evidence="3">Multifunctional enzyme acting as 1,4-alpha-D-glucan:1,4-alpha-D-glucan 4-alpha-D-glycosyltransferase and amylo-1,6-glucosidase in glycogen degradation.</text>
</comment>
<comment type="similarity">
    <text evidence="15">Belongs to the glycogen debranching enzyme family.</text>
</comment>
<dbReference type="SUPFAM" id="SSF51445">
    <property type="entry name" value="(Trans)glycosidases"/>
    <property type="match status" value="1"/>
</dbReference>
<dbReference type="GO" id="GO:0005737">
    <property type="term" value="C:cytoplasm"/>
    <property type="evidence" value="ECO:0007669"/>
    <property type="project" value="UniProtKB-SubCell"/>
</dbReference>
<evidence type="ECO:0000256" key="14">
    <source>
        <dbReference type="ARBA" id="ARBA00023295"/>
    </source>
</evidence>
<dbReference type="Pfam" id="PF14699">
    <property type="entry name" value="hGDE_N"/>
    <property type="match status" value="1"/>
</dbReference>
<dbReference type="CDD" id="cd11327">
    <property type="entry name" value="AmyAc_Glg_debranch_2"/>
    <property type="match status" value="1"/>
</dbReference>
<comment type="catalytic activity">
    <reaction evidence="2">
        <text>Hydrolysis of (1-&gt;6)-alpha-D-glucosidic branch linkages in glycogen phosphorylase limit dextrin.</text>
        <dbReference type="EC" id="3.2.1.33"/>
    </reaction>
</comment>
<dbReference type="Gene3D" id="1.50.10.10">
    <property type="match status" value="1"/>
</dbReference>
<evidence type="ECO:0000313" key="22">
    <source>
        <dbReference type="Proteomes" id="UP000327013"/>
    </source>
</evidence>
<dbReference type="InterPro" id="IPR017853">
    <property type="entry name" value="GH"/>
</dbReference>
<feature type="domain" description="Glycogen debranching enzyme central" evidence="20">
    <location>
        <begin position="730"/>
        <end position="974"/>
    </location>
</feature>
<evidence type="ECO:0000256" key="8">
    <source>
        <dbReference type="ARBA" id="ARBA00022490"/>
    </source>
</evidence>